<protein>
    <recommendedName>
        <fullName evidence="2">Calcineurin-like phosphoesterase domain-containing protein</fullName>
    </recommendedName>
</protein>
<reference evidence="3" key="1">
    <citation type="submission" date="2021-01" db="EMBL/GenBank/DDBJ databases">
        <authorList>
            <person name="Corre E."/>
            <person name="Pelletier E."/>
            <person name="Niang G."/>
            <person name="Scheremetjew M."/>
            <person name="Finn R."/>
            <person name="Kale V."/>
            <person name="Holt S."/>
            <person name="Cochrane G."/>
            <person name="Meng A."/>
            <person name="Brown T."/>
            <person name="Cohen L."/>
        </authorList>
    </citation>
    <scope>NUCLEOTIDE SEQUENCE</scope>
    <source>
        <strain evidence="3">Pop2</strain>
    </source>
</reference>
<evidence type="ECO:0000313" key="3">
    <source>
        <dbReference type="EMBL" id="CAD9342428.1"/>
    </source>
</evidence>
<accession>A0A7S1ZLI5</accession>
<dbReference type="InterPro" id="IPR029052">
    <property type="entry name" value="Metallo-depent_PP-like"/>
</dbReference>
<feature type="domain" description="Calcineurin-like phosphoesterase" evidence="2">
    <location>
        <begin position="88"/>
        <end position="284"/>
    </location>
</feature>
<dbReference type="Gene3D" id="3.60.21.10">
    <property type="match status" value="1"/>
</dbReference>
<dbReference type="PANTHER" id="PTHR12905">
    <property type="entry name" value="METALLOPHOSPHOESTERASE"/>
    <property type="match status" value="1"/>
</dbReference>
<dbReference type="SUPFAM" id="SSF56300">
    <property type="entry name" value="Metallo-dependent phosphatases"/>
    <property type="match status" value="1"/>
</dbReference>
<dbReference type="InterPro" id="IPR051693">
    <property type="entry name" value="UPF0046_metallophosphoest"/>
</dbReference>
<dbReference type="EMBL" id="HBGN01026859">
    <property type="protein sequence ID" value="CAD9342428.1"/>
    <property type="molecule type" value="Transcribed_RNA"/>
</dbReference>
<dbReference type="InterPro" id="IPR004843">
    <property type="entry name" value="Calcineurin-like_PHP"/>
</dbReference>
<gene>
    <name evidence="3" type="ORF">DBRI1063_LOCUS17317</name>
</gene>
<dbReference type="Pfam" id="PF00149">
    <property type="entry name" value="Metallophos"/>
    <property type="match status" value="1"/>
</dbReference>
<feature type="chain" id="PRO_5030742470" description="Calcineurin-like phosphoesterase domain-containing protein" evidence="1">
    <location>
        <begin position="25"/>
        <end position="332"/>
    </location>
</feature>
<feature type="signal peptide" evidence="1">
    <location>
        <begin position="1"/>
        <end position="24"/>
    </location>
</feature>
<dbReference type="GO" id="GO:0016787">
    <property type="term" value="F:hydrolase activity"/>
    <property type="evidence" value="ECO:0007669"/>
    <property type="project" value="InterPro"/>
</dbReference>
<name>A0A7S1ZLI5_9STRA</name>
<dbReference type="PANTHER" id="PTHR12905:SF0">
    <property type="entry name" value="CALCINEURIN-LIKE PHOSPHOESTERASE DOMAIN-CONTAINING PROTEIN"/>
    <property type="match status" value="1"/>
</dbReference>
<sequence length="332" mass="36759">MTLYNHYSTILFLLFLSFTTITNALTLPPWRGTRQLLSIGPWGILLDAFETSCSSNSQQVLYVDAKGSTALLPSSSSLPSYSSDTHCRIVAISDTHGKHRSLAIPPCDVLCHCGDILQRYGYIGSCGGGMTALVDFCSWLQNDIPSTTSKIVIGGNHDTLLESLGTNKVKELLQTQGGGALYLHNEAVVVEKLVFYGSPWSPLGTTGNNAFQRNCHAKDEVTLAQKQLATQEAKDKQKEYYNRIDVLLTHAGGRNTAWNKLIYDENEILLEGTPKYWIHGHWHDGHGDCTTILDSRRRRGRKCVSVNVASNDMIYRPVNPPVVLDVPFCDRT</sequence>
<dbReference type="AlphaFoldDB" id="A0A7S1ZLI5"/>
<evidence type="ECO:0000256" key="1">
    <source>
        <dbReference type="SAM" id="SignalP"/>
    </source>
</evidence>
<evidence type="ECO:0000259" key="2">
    <source>
        <dbReference type="Pfam" id="PF00149"/>
    </source>
</evidence>
<keyword evidence="1" id="KW-0732">Signal</keyword>
<proteinExistence type="predicted"/>
<organism evidence="3">
    <name type="scientific">Ditylum brightwellii</name>
    <dbReference type="NCBI Taxonomy" id="49249"/>
    <lineage>
        <taxon>Eukaryota</taxon>
        <taxon>Sar</taxon>
        <taxon>Stramenopiles</taxon>
        <taxon>Ochrophyta</taxon>
        <taxon>Bacillariophyta</taxon>
        <taxon>Mediophyceae</taxon>
        <taxon>Lithodesmiophycidae</taxon>
        <taxon>Lithodesmiales</taxon>
        <taxon>Lithodesmiaceae</taxon>
        <taxon>Ditylum</taxon>
    </lineage>
</organism>